<reference evidence="6" key="1">
    <citation type="submission" date="2024-07" db="EMBL/GenBank/DDBJ databases">
        <title>Complete genome sequence of Verrucomicrobiaceae bacterium NT6N.</title>
        <authorList>
            <person name="Huang C."/>
            <person name="Takami H."/>
            <person name="Hamasaki K."/>
        </authorList>
    </citation>
    <scope>NUCLEOTIDE SEQUENCE</scope>
    <source>
        <strain evidence="6">NT6N</strain>
    </source>
</reference>
<dbReference type="GO" id="GO:0016020">
    <property type="term" value="C:membrane"/>
    <property type="evidence" value="ECO:0007669"/>
    <property type="project" value="TreeGrafter"/>
</dbReference>
<dbReference type="GO" id="GO:0009313">
    <property type="term" value="P:oligosaccharide catabolic process"/>
    <property type="evidence" value="ECO:0007669"/>
    <property type="project" value="TreeGrafter"/>
</dbReference>
<comment type="similarity">
    <text evidence="2">Belongs to the glycosyl hydrolase 33 family.</text>
</comment>
<dbReference type="GO" id="GO:0006689">
    <property type="term" value="P:ganglioside catabolic process"/>
    <property type="evidence" value="ECO:0007669"/>
    <property type="project" value="TreeGrafter"/>
</dbReference>
<evidence type="ECO:0000313" key="6">
    <source>
        <dbReference type="EMBL" id="BDS08564.1"/>
    </source>
</evidence>
<proteinExistence type="inferred from homology"/>
<dbReference type="EMBL" id="AP026866">
    <property type="protein sequence ID" value="BDS08564.1"/>
    <property type="molecule type" value="Genomic_DNA"/>
</dbReference>
<protein>
    <recommendedName>
        <fullName evidence="3">exo-alpha-sialidase</fullName>
        <ecNumber evidence="3">3.2.1.18</ecNumber>
    </recommendedName>
</protein>
<name>A0AAT9FRP2_9BACT</name>
<dbReference type="AlphaFoldDB" id="A0AAT9FRP2"/>
<dbReference type="GO" id="GO:0004308">
    <property type="term" value="F:exo-alpha-sialidase activity"/>
    <property type="evidence" value="ECO:0007669"/>
    <property type="project" value="UniProtKB-EC"/>
</dbReference>
<gene>
    <name evidence="6" type="ORF">NT6N_36040</name>
</gene>
<accession>A0AAT9FRP2</accession>
<dbReference type="GO" id="GO:0005737">
    <property type="term" value="C:cytoplasm"/>
    <property type="evidence" value="ECO:0007669"/>
    <property type="project" value="TreeGrafter"/>
</dbReference>
<evidence type="ECO:0000259" key="5">
    <source>
        <dbReference type="Pfam" id="PF13088"/>
    </source>
</evidence>
<dbReference type="PANTHER" id="PTHR10628">
    <property type="entry name" value="SIALIDASE"/>
    <property type="match status" value="1"/>
</dbReference>
<sequence length="396" mass="43393">MKLLLPILTIGILIAAPTVSAETPTVAGTDGSVVFQVRDIPEGVPKEGHGKSAKKYGYRIPSLLTTSKGTVITFTERRLGLHDHAQNDIVLKRSTDGGKTWGKEIVAFEDGMNSINDPLTVQLADGRIMMMFARFPYGRHARASGWIKMAEFGYDNLETNVLTYITTSDDDGKTWNKPRNITRSVKPTHWVNANTPGAMIQLTSGKHKGRIITPLWGTIPVDGKRTWEILVAYSDDNGKTWQRTNPLNDPEKGFPNECQIAEASNGDLIIISRNQSGEKLRKKSISKDGGITWSDIKTDPTLPSVACMGSIIKGPVKKDGSWDLYASFPSSAGRKNGQIAISTDHGKTFQIKKIITGPFAYSATQISPDGKSLLCIYEANGYKTERILSIPLSELK</sequence>
<evidence type="ECO:0000256" key="2">
    <source>
        <dbReference type="ARBA" id="ARBA00009348"/>
    </source>
</evidence>
<dbReference type="InterPro" id="IPR026856">
    <property type="entry name" value="Sialidase_fam"/>
</dbReference>
<keyword evidence="4" id="KW-0732">Signal</keyword>
<dbReference type="EC" id="3.2.1.18" evidence="3"/>
<dbReference type="SUPFAM" id="SSF50939">
    <property type="entry name" value="Sialidases"/>
    <property type="match status" value="1"/>
</dbReference>
<evidence type="ECO:0000256" key="3">
    <source>
        <dbReference type="ARBA" id="ARBA00012733"/>
    </source>
</evidence>
<comment type="catalytic activity">
    <reaction evidence="1">
        <text>Hydrolysis of alpha-(2-&gt;3)-, alpha-(2-&gt;6)-, alpha-(2-&gt;8)- glycosidic linkages of terminal sialic acid residues in oligosaccharides, glycoproteins, glycolipids, colominic acid and synthetic substrates.</text>
        <dbReference type="EC" id="3.2.1.18"/>
    </reaction>
</comment>
<dbReference type="CDD" id="cd15482">
    <property type="entry name" value="Sialidase_non-viral"/>
    <property type="match status" value="1"/>
</dbReference>
<dbReference type="InterPro" id="IPR036278">
    <property type="entry name" value="Sialidase_sf"/>
</dbReference>
<dbReference type="KEGG" id="osu:NT6N_36040"/>
<evidence type="ECO:0000256" key="1">
    <source>
        <dbReference type="ARBA" id="ARBA00000427"/>
    </source>
</evidence>
<dbReference type="Pfam" id="PF13088">
    <property type="entry name" value="BNR_2"/>
    <property type="match status" value="1"/>
</dbReference>
<dbReference type="PANTHER" id="PTHR10628:SF30">
    <property type="entry name" value="EXO-ALPHA-SIALIDASE"/>
    <property type="match status" value="1"/>
</dbReference>
<dbReference type="InterPro" id="IPR011040">
    <property type="entry name" value="Sialidase"/>
</dbReference>
<feature type="chain" id="PRO_5043378149" description="exo-alpha-sialidase" evidence="4">
    <location>
        <begin position="22"/>
        <end position="396"/>
    </location>
</feature>
<dbReference type="Gene3D" id="2.120.10.10">
    <property type="match status" value="1"/>
</dbReference>
<feature type="domain" description="Sialidase" evidence="5">
    <location>
        <begin position="86"/>
        <end position="371"/>
    </location>
</feature>
<feature type="signal peptide" evidence="4">
    <location>
        <begin position="1"/>
        <end position="21"/>
    </location>
</feature>
<evidence type="ECO:0000256" key="4">
    <source>
        <dbReference type="SAM" id="SignalP"/>
    </source>
</evidence>
<organism evidence="6">
    <name type="scientific">Oceaniferula spumae</name>
    <dbReference type="NCBI Taxonomy" id="2979115"/>
    <lineage>
        <taxon>Bacteria</taxon>
        <taxon>Pseudomonadati</taxon>
        <taxon>Verrucomicrobiota</taxon>
        <taxon>Verrucomicrobiia</taxon>
        <taxon>Verrucomicrobiales</taxon>
        <taxon>Verrucomicrobiaceae</taxon>
        <taxon>Oceaniferula</taxon>
    </lineage>
</organism>